<evidence type="ECO:0000259" key="20">
    <source>
        <dbReference type="PROSITE" id="PS50089"/>
    </source>
</evidence>
<evidence type="ECO:0000313" key="23">
    <source>
        <dbReference type="WBParaSite" id="PDA_v2.g26529.t1"/>
    </source>
</evidence>
<dbReference type="Pfam" id="PF13639">
    <property type="entry name" value="zf-RING_2"/>
    <property type="match status" value="1"/>
</dbReference>
<dbReference type="InterPro" id="IPR054478">
    <property type="entry name" value="LTN1_UBC"/>
</dbReference>
<dbReference type="PROSITE" id="PS51292">
    <property type="entry name" value="ZF_RING_CH"/>
    <property type="match status" value="1"/>
</dbReference>
<dbReference type="CDD" id="cd16491">
    <property type="entry name" value="RING-CH-C4HC3_LTN1"/>
    <property type="match status" value="1"/>
</dbReference>
<dbReference type="GO" id="GO:0072344">
    <property type="term" value="P:rescue of stalled ribosome"/>
    <property type="evidence" value="ECO:0007669"/>
    <property type="project" value="UniProtKB-UniRule"/>
</dbReference>
<evidence type="ECO:0000259" key="21">
    <source>
        <dbReference type="PROSITE" id="PS51292"/>
    </source>
</evidence>
<evidence type="ECO:0000256" key="16">
    <source>
        <dbReference type="ARBA" id="ARBA00065062"/>
    </source>
</evidence>
<dbReference type="EC" id="2.3.2.27" evidence="5 18"/>
<dbReference type="Proteomes" id="UP000887578">
    <property type="component" value="Unplaced"/>
</dbReference>
<evidence type="ECO:0000256" key="12">
    <source>
        <dbReference type="ARBA" id="ARBA00022786"/>
    </source>
</evidence>
<evidence type="ECO:0000256" key="5">
    <source>
        <dbReference type="ARBA" id="ARBA00012483"/>
    </source>
</evidence>
<dbReference type="SUPFAM" id="SSF48371">
    <property type="entry name" value="ARM repeat"/>
    <property type="match status" value="1"/>
</dbReference>
<dbReference type="PANTHER" id="PTHR12389">
    <property type="entry name" value="ZINC FINGER PROTEIN 294"/>
    <property type="match status" value="1"/>
</dbReference>
<evidence type="ECO:0000313" key="22">
    <source>
        <dbReference type="Proteomes" id="UP000887578"/>
    </source>
</evidence>
<dbReference type="GO" id="GO:0061630">
    <property type="term" value="F:ubiquitin protein ligase activity"/>
    <property type="evidence" value="ECO:0007669"/>
    <property type="project" value="UniProtKB-UniRule"/>
</dbReference>
<evidence type="ECO:0000256" key="4">
    <source>
        <dbReference type="ARBA" id="ARBA00007997"/>
    </source>
</evidence>
<dbReference type="Pfam" id="PF24618">
    <property type="entry name" value="LTN1_E3_ligase_5th"/>
    <property type="match status" value="1"/>
</dbReference>
<keyword evidence="11 17" id="KW-0863">Zinc-finger</keyword>
<keyword evidence="13 18" id="KW-0862">Zinc</keyword>
<evidence type="ECO:0000256" key="19">
    <source>
        <dbReference type="SAM" id="MobiDB-lite"/>
    </source>
</evidence>
<dbReference type="PROSITE" id="PS50089">
    <property type="entry name" value="ZF_RING_2"/>
    <property type="match status" value="1"/>
</dbReference>
<protein>
    <recommendedName>
        <fullName evidence="6 18">E3 ubiquitin-protein ligase listerin</fullName>
        <ecNumber evidence="5 18">2.3.2.27</ecNumber>
    </recommendedName>
    <alternativeName>
        <fullName evidence="14 18">RING-type E3 ubiquitin transferase listerin</fullName>
    </alternativeName>
</protein>
<dbReference type="Pfam" id="PF22999">
    <property type="entry name" value="LTN1_E3_ligase_6th"/>
    <property type="match status" value="1"/>
</dbReference>
<evidence type="ECO:0000256" key="1">
    <source>
        <dbReference type="ARBA" id="ARBA00000900"/>
    </source>
</evidence>
<dbReference type="FunFam" id="3.30.40.10:FF:000038">
    <property type="entry name" value="E3 ubiquitin-protein ligase listerin"/>
    <property type="match status" value="1"/>
</dbReference>
<dbReference type="InterPro" id="IPR001841">
    <property type="entry name" value="Znf_RING"/>
</dbReference>
<evidence type="ECO:0000256" key="11">
    <source>
        <dbReference type="ARBA" id="ARBA00022771"/>
    </source>
</evidence>
<evidence type="ECO:0000256" key="9">
    <source>
        <dbReference type="ARBA" id="ARBA00022723"/>
    </source>
</evidence>
<dbReference type="GO" id="GO:0043023">
    <property type="term" value="F:ribosomal large subunit binding"/>
    <property type="evidence" value="ECO:0007669"/>
    <property type="project" value="TreeGrafter"/>
</dbReference>
<comment type="catalytic activity">
    <reaction evidence="1 18">
        <text>S-ubiquitinyl-[E2 ubiquitin-conjugating enzyme]-L-cysteine + [acceptor protein]-L-lysine = [E2 ubiquitin-conjugating enzyme]-L-cysteine + N(6)-ubiquitinyl-[acceptor protein]-L-lysine.</text>
        <dbReference type="EC" id="2.3.2.27"/>
    </reaction>
</comment>
<dbReference type="InterPro" id="IPR054477">
    <property type="entry name" value="LTN1_E3_ligase_6th"/>
</dbReference>
<evidence type="ECO:0000256" key="10">
    <source>
        <dbReference type="ARBA" id="ARBA00022737"/>
    </source>
</evidence>
<comment type="pathway">
    <text evidence="3 18">Protein modification; protein ubiquitination.</text>
</comment>
<evidence type="ECO:0000256" key="18">
    <source>
        <dbReference type="RuleBase" id="RU367090"/>
    </source>
</evidence>
<name>A0A914QBB7_9BILA</name>
<keyword evidence="8 18" id="KW-0808">Transferase</keyword>
<dbReference type="GO" id="GO:1990116">
    <property type="term" value="P:ribosome-associated ubiquitin-dependent protein catabolic process"/>
    <property type="evidence" value="ECO:0007669"/>
    <property type="project" value="UniProtKB-UniRule"/>
</dbReference>
<feature type="domain" description="RING-type" evidence="20">
    <location>
        <begin position="1471"/>
        <end position="1518"/>
    </location>
</feature>
<evidence type="ECO:0000256" key="17">
    <source>
        <dbReference type="PROSITE-ProRule" id="PRU00175"/>
    </source>
</evidence>
<dbReference type="WBParaSite" id="PDA_v2.g26529.t1">
    <property type="protein sequence ID" value="PDA_v2.g26529.t1"/>
    <property type="gene ID" value="PDA_v2.g26529"/>
</dbReference>
<feature type="domain" description="RING-CH-type" evidence="21">
    <location>
        <begin position="1463"/>
        <end position="1523"/>
    </location>
</feature>
<sequence>MSNSKNRRKGNAQTASSSRAAELLQASGISIPYLGLDALNLTAGLPNDVSDVGQLIDEIGANVDPELRIIFKKLTKRDLQTREKAAKELLDALKESPNDYEKVKNAFPSYASVYSKLVTDSSQSLRSTSNSILALFVTTLKKDAGAYLKSVIPFLFFSLQDGYSQVAKSAEASVNECFPSEEKRKLAMNTFGQETSNICLQMMSRQHKLIQPQKFVEEESDAQRQTRLIAQSLNTLEAFIETSPGLAELIAPTFLSSASFSNLMNMDSNVKAAAFRLLKNLIKVDVSKILGTRIPSFILQHLDSTDTLLCRNVFECFLIAGKDAKFFETVKVDKAVIPKFLSLVRKKGLYWQVLETSLLPSVSLIYDNSAEDQKIKCNCTTLVFRVETGLPLFSWSKAFAEAIKFSFLKAFEMNESKDFQAFLVDKVFAFLDIILSFKDKKETVPIVVDLLIWLQSKDIQFDGDTDAFKKRLSEKLVSNLPTSIFILEPFIEASNDFTIAVELLKSHDCPNSTFLTIYKLLDEDAVNTSQFGTIIARRIHAEHNFGIQQKLIKLLWDLIEDKQVKGEIDTFLKITEPLIARNLIEISSKDLIDSLKPESRENITEIVLTEVLKGQKSSKLAEWINEAISDEKVVALTKKAVNEIRSSIELKAFLDFINVTSSVPALSSCYEEFFEILFELIFKHETTEEEENEMFKAVKENAGCLGKYFNQDWMDFIQPKISDEKFLIKDIVRLAKLVASISLPTEALASILPSEAAVKHLISNVGSMFILNIVCEPEKHRLFEAVCYGKINPGPIANLSTTTRFAVFYSYLAYETSKTSGTKEKGTFAKTSFYALLTELAIEYKSENGLFSTTLNDFKGYHELFIIIDKILQDSRFDYREILESVQEPESRSHLVLRALNDSLKSHGRRHISFDIIDDKSPNGEDGEAYHMVRVCEEVGRKTVFSETNFNAAINYLESYIANKQEQNSSWLFNVEGLNEIRDVASCAMLKLFGILIENIELKPKINDFMLCGFVCAMQTITDNFQTVEGRHYFYSQLAAVYSLQLFHLYDTIIAKQNRNAGLEWNEFYRPAAVAHIMSWVFALEPSANAGFPQYLINKICLSAAMLSPNEIKDATIPTQISAMDEPLGLEWNNYDEKSKSIIKFAIRLLFGKSNDTVKFLAVFLLKSLMFDMYDAEKPKPPIKESTAPAPLENPEGGEEDETMEQQLKEASLEQKKKLPVLFEKVLSPQSSSEIKVLPKLMVWDSLIYFLSELDVLTRVQYTLALPVVYTDEILNVLFELLPKDPEKRLKELSYKGKLTVQHLFAQRFDFHLPHGTTVDHYICNLFFRTLSTLPSIVRNWYTDLPKSRSGEVHDYIKRYLTPLLIARELNSLGNVKRGRLTVKVLAAVNEIDAAYSLEDATLSLKISLPDDYPLSKPIVDTQRAIVNKDLLRKWLLQLILFLSQQNGLMLDGILQWKRNIDNHLEGIEDCTICMMTVSTTNYSLPKIKCRQCRKKFHGDCLYKWFDTSNNATCPLCRQPFYY</sequence>
<evidence type="ECO:0000256" key="15">
    <source>
        <dbReference type="ARBA" id="ARBA00053497"/>
    </source>
</evidence>
<evidence type="ECO:0000256" key="8">
    <source>
        <dbReference type="ARBA" id="ARBA00022679"/>
    </source>
</evidence>
<accession>A0A914QBB7</accession>
<dbReference type="Pfam" id="PF22958">
    <property type="entry name" value="Ltn1_1st"/>
    <property type="match status" value="1"/>
</dbReference>
<evidence type="ECO:0000256" key="6">
    <source>
        <dbReference type="ARBA" id="ARBA00017157"/>
    </source>
</evidence>
<proteinExistence type="inferred from homology"/>
<dbReference type="PANTHER" id="PTHR12389:SF0">
    <property type="entry name" value="E3 UBIQUITIN-PROTEIN LIGASE LISTERIN"/>
    <property type="match status" value="1"/>
</dbReference>
<dbReference type="SMART" id="SM00744">
    <property type="entry name" value="RINGv"/>
    <property type="match status" value="1"/>
</dbReference>
<dbReference type="Gene3D" id="3.30.40.10">
    <property type="entry name" value="Zinc/RING finger domain, C3HC4 (zinc finger)"/>
    <property type="match status" value="1"/>
</dbReference>
<evidence type="ECO:0000256" key="2">
    <source>
        <dbReference type="ARBA" id="ARBA00004514"/>
    </source>
</evidence>
<dbReference type="InterPro" id="IPR054476">
    <property type="entry name" value="Ltn1_N"/>
</dbReference>
<dbReference type="InterPro" id="IPR011989">
    <property type="entry name" value="ARM-like"/>
</dbReference>
<dbReference type="InterPro" id="IPR016024">
    <property type="entry name" value="ARM-type_fold"/>
</dbReference>
<dbReference type="Pfam" id="PF23009">
    <property type="entry name" value="UBC_like"/>
    <property type="match status" value="1"/>
</dbReference>
<comment type="function">
    <text evidence="15">E3 ubiquitin-protein ligase. Component of the ribosome quality control complex (RQC), a ribosome-associated complex that mediates ubiquitination and extraction of incompletely synthesized nascent chains for proteasomal degradation. Ubiquitination leads to vcp/p97 recruitment for extraction and degradation of the incomplete translation product.</text>
</comment>
<evidence type="ECO:0000256" key="14">
    <source>
        <dbReference type="ARBA" id="ARBA00032366"/>
    </source>
</evidence>
<comment type="subunit">
    <text evidence="16">Component of the ribosome quality control complex (RQC), composed of at least the E3 ubiquitin ligase ltn1 and nemf. The complex probably also contains tcf25 as well as vcp/p97 and its ubiquitin-binding cofactors. RQC forms a stable complex with 60S ribosomal subunits.</text>
</comment>
<dbReference type="GO" id="GO:1990112">
    <property type="term" value="C:RQC complex"/>
    <property type="evidence" value="ECO:0007669"/>
    <property type="project" value="UniProtKB-UniRule"/>
</dbReference>
<keyword evidence="9 18" id="KW-0479">Metal-binding</keyword>
<dbReference type="InterPro" id="IPR013083">
    <property type="entry name" value="Znf_RING/FYVE/PHD"/>
</dbReference>
<keyword evidence="7" id="KW-0963">Cytoplasm</keyword>
<dbReference type="GO" id="GO:0005829">
    <property type="term" value="C:cytosol"/>
    <property type="evidence" value="ECO:0007669"/>
    <property type="project" value="UniProtKB-SubCell"/>
</dbReference>
<dbReference type="Gene3D" id="1.25.10.10">
    <property type="entry name" value="Leucine-rich Repeat Variant"/>
    <property type="match status" value="1"/>
</dbReference>
<feature type="region of interest" description="Disordered" evidence="19">
    <location>
        <begin position="1180"/>
        <end position="1209"/>
    </location>
</feature>
<keyword evidence="22" id="KW-1185">Reference proteome</keyword>
<dbReference type="InterPro" id="IPR039804">
    <property type="entry name" value="RING-CH-C4HC3_LTN1"/>
</dbReference>
<organism evidence="22 23">
    <name type="scientific">Panagrolaimus davidi</name>
    <dbReference type="NCBI Taxonomy" id="227884"/>
    <lineage>
        <taxon>Eukaryota</taxon>
        <taxon>Metazoa</taxon>
        <taxon>Ecdysozoa</taxon>
        <taxon>Nematoda</taxon>
        <taxon>Chromadorea</taxon>
        <taxon>Rhabditida</taxon>
        <taxon>Tylenchina</taxon>
        <taxon>Panagrolaimomorpha</taxon>
        <taxon>Panagrolaimoidea</taxon>
        <taxon>Panagrolaimidae</taxon>
        <taxon>Panagrolaimus</taxon>
    </lineage>
</organism>
<comment type="subcellular location">
    <subcellularLocation>
        <location evidence="2">Cytoplasm</location>
        <location evidence="2">Cytosol</location>
    </subcellularLocation>
</comment>
<comment type="similarity">
    <text evidence="4 18">Belongs to the LTN1 family.</text>
</comment>
<dbReference type="SUPFAM" id="SSF57850">
    <property type="entry name" value="RING/U-box"/>
    <property type="match status" value="1"/>
</dbReference>
<keyword evidence="10" id="KW-0677">Repeat</keyword>
<dbReference type="GO" id="GO:0008270">
    <property type="term" value="F:zinc ion binding"/>
    <property type="evidence" value="ECO:0007669"/>
    <property type="project" value="UniProtKB-KW"/>
</dbReference>
<keyword evidence="12 18" id="KW-0833">Ubl conjugation pathway</keyword>
<dbReference type="InterPro" id="IPR011016">
    <property type="entry name" value="Znf_RING-CH"/>
</dbReference>
<evidence type="ECO:0000256" key="3">
    <source>
        <dbReference type="ARBA" id="ARBA00004906"/>
    </source>
</evidence>
<evidence type="ECO:0000256" key="7">
    <source>
        <dbReference type="ARBA" id="ARBA00022490"/>
    </source>
</evidence>
<dbReference type="InterPro" id="IPR056241">
    <property type="entry name" value="LTN1_HEAT_5th"/>
</dbReference>
<reference evidence="23" key="1">
    <citation type="submission" date="2022-11" db="UniProtKB">
        <authorList>
            <consortium name="WormBaseParasite"/>
        </authorList>
    </citation>
    <scope>IDENTIFICATION</scope>
</reference>
<evidence type="ECO:0000256" key="13">
    <source>
        <dbReference type="ARBA" id="ARBA00022833"/>
    </source>
</evidence>
<dbReference type="InterPro" id="IPR039795">
    <property type="entry name" value="LTN1/Rkr1"/>
</dbReference>